<evidence type="ECO:0000313" key="2">
    <source>
        <dbReference type="Proteomes" id="UP000016057"/>
    </source>
</evidence>
<sequence length="114" mass="13968">MYHVLLTEGPDEPWWFFENWEEQVVEGYTFRTFAQAKAKYIDWYGELEEKYPHVKTKDPYMAAFWQEGEYYYCEECSDDLQCYHGLLILDTRQDKVEPRQKRLCPMREKEEGEN</sequence>
<name>K8Z7G1_9ENTE</name>
<dbReference type="AlphaFoldDB" id="K8Z7G1"/>
<comment type="caution">
    <text evidence="1">The sequence shown here is derived from an EMBL/GenBank/DDBJ whole genome shotgun (WGS) entry which is preliminary data.</text>
</comment>
<dbReference type="eggNOG" id="COG4699">
    <property type="taxonomic scope" value="Bacteria"/>
</dbReference>
<evidence type="ECO:0000313" key="1">
    <source>
        <dbReference type="EMBL" id="EKU26850.1"/>
    </source>
</evidence>
<dbReference type="OrthoDB" id="2389779at2"/>
<dbReference type="Pfam" id="PF06279">
    <property type="entry name" value="DUF1033"/>
    <property type="match status" value="1"/>
</dbReference>
<dbReference type="EMBL" id="AMYT01000022">
    <property type="protein sequence ID" value="EKU26850.1"/>
    <property type="molecule type" value="Genomic_DNA"/>
</dbReference>
<organism evidence="1 2">
    <name type="scientific">Catellicoccus marimammalium M35/04/3</name>
    <dbReference type="NCBI Taxonomy" id="1234409"/>
    <lineage>
        <taxon>Bacteria</taxon>
        <taxon>Bacillati</taxon>
        <taxon>Bacillota</taxon>
        <taxon>Bacilli</taxon>
        <taxon>Lactobacillales</taxon>
        <taxon>Enterococcaceae</taxon>
        <taxon>Catellicoccus</taxon>
    </lineage>
</organism>
<accession>K8Z7G1</accession>
<dbReference type="PATRIC" id="fig|1234409.3.peg.1077"/>
<evidence type="ECO:0008006" key="3">
    <source>
        <dbReference type="Google" id="ProtNLM"/>
    </source>
</evidence>
<protein>
    <recommendedName>
        <fullName evidence="3">DNA binding protein</fullName>
    </recommendedName>
</protein>
<dbReference type="STRING" id="1234409.C683_1125"/>
<keyword evidence="2" id="KW-1185">Reference proteome</keyword>
<dbReference type="Proteomes" id="UP000016057">
    <property type="component" value="Unassembled WGS sequence"/>
</dbReference>
<dbReference type="InterPro" id="IPR010434">
    <property type="entry name" value="DUF1033"/>
</dbReference>
<reference evidence="1 2" key="1">
    <citation type="journal article" date="2013" name="Genome Announc.">
        <title>Draft Genome Sequence of Catellicoccus marimammalium, a Novel Species Commonly Found in Gull Feces.</title>
        <authorList>
            <person name="Weigand M.R."/>
            <person name="Ryu H."/>
            <person name="Bozcek L."/>
            <person name="Konstantinidis K.T."/>
            <person name="Santo Domingo J.W."/>
        </authorList>
    </citation>
    <scope>NUCLEOTIDE SEQUENCE [LARGE SCALE GENOMIC DNA]</scope>
    <source>
        <strain evidence="1 2">M35/04/3</strain>
    </source>
</reference>
<proteinExistence type="predicted"/>
<gene>
    <name evidence="1" type="ORF">C683_1125</name>
</gene>
<dbReference type="RefSeq" id="WP_009491924.1">
    <property type="nucleotide sequence ID" value="NZ_AMYT01000022.1"/>
</dbReference>